<dbReference type="EMBL" id="FTMX01000007">
    <property type="protein sequence ID" value="SIR93004.1"/>
    <property type="molecule type" value="Genomic_DNA"/>
</dbReference>
<protein>
    <submittedName>
        <fullName evidence="1">Uncharacterized protein</fullName>
    </submittedName>
</protein>
<reference evidence="1 2" key="1">
    <citation type="submission" date="2017-01" db="EMBL/GenBank/DDBJ databases">
        <authorList>
            <person name="Varghese N."/>
            <person name="Submissions S."/>
        </authorList>
    </citation>
    <scope>NUCLEOTIDE SEQUENCE [LARGE SCALE GENOMIC DNA]</scope>
    <source>
        <strain evidence="1 2">RUG2-6</strain>
    </source>
</reference>
<evidence type="ECO:0000313" key="2">
    <source>
        <dbReference type="Proteomes" id="UP000185829"/>
    </source>
</evidence>
<proteinExistence type="predicted"/>
<organism evidence="1 2">
    <name type="scientific">Peribacillus simplex</name>
    <dbReference type="NCBI Taxonomy" id="1478"/>
    <lineage>
        <taxon>Bacteria</taxon>
        <taxon>Bacillati</taxon>
        <taxon>Bacillota</taxon>
        <taxon>Bacilli</taxon>
        <taxon>Bacillales</taxon>
        <taxon>Bacillaceae</taxon>
        <taxon>Peribacillus</taxon>
    </lineage>
</organism>
<name>A0A9X8RCU2_9BACI</name>
<dbReference type="Proteomes" id="UP000185829">
    <property type="component" value="Unassembled WGS sequence"/>
</dbReference>
<accession>A0A9X8RCU2</accession>
<evidence type="ECO:0000313" key="1">
    <source>
        <dbReference type="EMBL" id="SIR93004.1"/>
    </source>
</evidence>
<dbReference type="AlphaFoldDB" id="A0A9X8RCU2"/>
<gene>
    <name evidence="1" type="ORF">SAMN05878482_107161</name>
</gene>
<sequence length="53" mass="5875">MLAGSIHSISLSWGLYVNKGSGTSFFMDVILVKLVVTLKSEVTKNHEFLYSLL</sequence>
<comment type="caution">
    <text evidence="1">The sequence shown here is derived from an EMBL/GenBank/DDBJ whole genome shotgun (WGS) entry which is preliminary data.</text>
</comment>